<proteinExistence type="predicted"/>
<keyword evidence="1" id="KW-0472">Membrane</keyword>
<keyword evidence="1" id="KW-0812">Transmembrane</keyword>
<dbReference type="EMBL" id="QURL01000004">
    <property type="protein sequence ID" value="RFC63666.1"/>
    <property type="molecule type" value="Genomic_DNA"/>
</dbReference>
<dbReference type="OrthoDB" id="9808598at2"/>
<gene>
    <name evidence="2" type="ORF">DYI37_11740</name>
</gene>
<dbReference type="RefSeq" id="WP_116683395.1">
    <property type="nucleotide sequence ID" value="NZ_QURL01000004.1"/>
</dbReference>
<reference evidence="2 3" key="1">
    <citation type="submission" date="2018-08" db="EMBL/GenBank/DDBJ databases">
        <title>Fulvimarina sp. 85, whole genome shotgun sequence.</title>
        <authorList>
            <person name="Tuo L."/>
        </authorList>
    </citation>
    <scope>NUCLEOTIDE SEQUENCE [LARGE SCALE GENOMIC DNA]</scope>
    <source>
        <strain evidence="2 3">85</strain>
    </source>
</reference>
<evidence type="ECO:0000256" key="1">
    <source>
        <dbReference type="SAM" id="Phobius"/>
    </source>
</evidence>
<feature type="transmembrane region" description="Helical" evidence="1">
    <location>
        <begin position="36"/>
        <end position="53"/>
    </location>
</feature>
<evidence type="ECO:0000313" key="2">
    <source>
        <dbReference type="EMBL" id="RFC63666.1"/>
    </source>
</evidence>
<organism evidence="2 3">
    <name type="scientific">Fulvimarina endophytica</name>
    <dbReference type="NCBI Taxonomy" id="2293836"/>
    <lineage>
        <taxon>Bacteria</taxon>
        <taxon>Pseudomonadati</taxon>
        <taxon>Pseudomonadota</taxon>
        <taxon>Alphaproteobacteria</taxon>
        <taxon>Hyphomicrobiales</taxon>
        <taxon>Aurantimonadaceae</taxon>
        <taxon>Fulvimarina</taxon>
    </lineage>
</organism>
<dbReference type="AlphaFoldDB" id="A0A371X368"/>
<keyword evidence="3" id="KW-1185">Reference proteome</keyword>
<comment type="caution">
    <text evidence="2">The sequence shown here is derived from an EMBL/GenBank/DDBJ whole genome shotgun (WGS) entry which is preliminary data.</text>
</comment>
<feature type="transmembrane region" description="Helical" evidence="1">
    <location>
        <begin position="59"/>
        <end position="78"/>
    </location>
</feature>
<protein>
    <submittedName>
        <fullName evidence="2">Uncharacterized protein</fullName>
    </submittedName>
</protein>
<name>A0A371X368_9HYPH</name>
<evidence type="ECO:0000313" key="3">
    <source>
        <dbReference type="Proteomes" id="UP000264310"/>
    </source>
</evidence>
<dbReference type="Proteomes" id="UP000264310">
    <property type="component" value="Unassembled WGS sequence"/>
</dbReference>
<accession>A0A371X368</accession>
<sequence>MRARACEPNHPFLVLAAAILLPGTGQVLNGQSVRGLVFLFFMLLLGAYTLQTAAENVSIVGKLAGGLFVYAMSIFDAYKTARIRKTVHDHGRS</sequence>
<keyword evidence="1" id="KW-1133">Transmembrane helix</keyword>